<evidence type="ECO:0000313" key="8">
    <source>
        <dbReference type="Proteomes" id="UP001558613"/>
    </source>
</evidence>
<evidence type="ECO:0000256" key="5">
    <source>
        <dbReference type="SAM" id="MobiDB-lite"/>
    </source>
</evidence>
<gene>
    <name evidence="7" type="ORF">QQF64_025938</name>
</gene>
<dbReference type="SUPFAM" id="SSF52540">
    <property type="entry name" value="P-loop containing nucleoside triphosphate hydrolases"/>
    <property type="match status" value="3"/>
</dbReference>
<keyword evidence="3" id="KW-0342">GTP-binding</keyword>
<sequence>MSGISSSPDDPVIQILLMGRFGSGQSSSGNTIVGEKKFKIREHETELCEGQKQISGKQVHVFISPDPLDPNLNEEQLENMKDKLVSRCSAGLSAVLFTVNPLEPVQNEEEMLDYIKCFFGPEVQKYMMILFTHGDDLEELDQTIDKHLKHKDHEDLQQLVTECEGKFHIFNNKSKSEKQVKELLQKIEEMMKKNRGNFTMKQMRRNDSNRGPPVTFSGESPAKIPNRTDLRLVLLGKTGSGKSATGNTIIGRNVFESSASSKSKTKQCNSETTERFDKEITVIDTPGLYDAELSKEQVQSEIVKCITYASPGPHAFIIVIRVGRFTEEEKNTVQHLKEVFGEQILKYTMILFTYKDQLKEEKKTIEQYLNNADPDLKKLVESCGSRFFCMDNKSASFPQFKNLISEIDRMVTENGGTHFTNDMFERTEKRIQKIQEQKLDEKVKQHKWLNETEWNKMYWTLVDKSRWEAEQSLSVFFNTIMLMNPELCISEVVQLPGKSLTLTSEERASATKEAESRGVHHFIPEMSAISSSPDDPVIRILLMGRYGSGQSSTANTILGERKFSVKMYEVCEGKTQIGGKQVHVLIYPDLLDPDLNEKQLMMMKEQLVSLCSAGLSAVLLTVPLLEPVQNEEEMLDYMKCLFGPEVQKYIMIMFTRGHELEELDQTIDEYLQNNDHADLQQLVAECGGKFHCFSNKSKSDDQIQELLQKIEEIMKKNGGIFFMERMKRNDRKRDPPVF</sequence>
<feature type="domain" description="AIG1-type G" evidence="6">
    <location>
        <begin position="535"/>
        <end position="731"/>
    </location>
</feature>
<name>A0ABR3NRW5_9TELE</name>
<evidence type="ECO:0000256" key="2">
    <source>
        <dbReference type="ARBA" id="ARBA00022741"/>
    </source>
</evidence>
<dbReference type="EMBL" id="JAYMGO010000003">
    <property type="protein sequence ID" value="KAL1279265.1"/>
    <property type="molecule type" value="Genomic_DNA"/>
</dbReference>
<evidence type="ECO:0000256" key="3">
    <source>
        <dbReference type="ARBA" id="ARBA00023134"/>
    </source>
</evidence>
<feature type="non-terminal residue" evidence="7">
    <location>
        <position position="1"/>
    </location>
</feature>
<dbReference type="Pfam" id="PF04548">
    <property type="entry name" value="AIG1"/>
    <property type="match status" value="3"/>
</dbReference>
<dbReference type="PANTHER" id="PTHR10903">
    <property type="entry name" value="GTPASE, IMAP FAMILY MEMBER-RELATED"/>
    <property type="match status" value="1"/>
</dbReference>
<comment type="caution">
    <text evidence="7">The sequence shown here is derived from an EMBL/GenBank/DDBJ whole genome shotgun (WGS) entry which is preliminary data.</text>
</comment>
<dbReference type="InterPro" id="IPR027417">
    <property type="entry name" value="P-loop_NTPase"/>
</dbReference>
<feature type="non-terminal residue" evidence="7">
    <location>
        <position position="738"/>
    </location>
</feature>
<organism evidence="7 8">
    <name type="scientific">Cirrhinus molitorella</name>
    <name type="common">mud carp</name>
    <dbReference type="NCBI Taxonomy" id="172907"/>
    <lineage>
        <taxon>Eukaryota</taxon>
        <taxon>Metazoa</taxon>
        <taxon>Chordata</taxon>
        <taxon>Craniata</taxon>
        <taxon>Vertebrata</taxon>
        <taxon>Euteleostomi</taxon>
        <taxon>Actinopterygii</taxon>
        <taxon>Neopterygii</taxon>
        <taxon>Teleostei</taxon>
        <taxon>Ostariophysi</taxon>
        <taxon>Cypriniformes</taxon>
        <taxon>Cyprinidae</taxon>
        <taxon>Labeoninae</taxon>
        <taxon>Labeonini</taxon>
        <taxon>Cirrhinus</taxon>
    </lineage>
</organism>
<feature type="region of interest" description="Disordered" evidence="5">
    <location>
        <begin position="203"/>
        <end position="222"/>
    </location>
</feature>
<feature type="domain" description="AIG1-type G" evidence="6">
    <location>
        <begin position="227"/>
        <end position="428"/>
    </location>
</feature>
<feature type="domain" description="AIG1-type G" evidence="6">
    <location>
        <begin position="10"/>
        <end position="208"/>
    </location>
</feature>
<evidence type="ECO:0000259" key="6">
    <source>
        <dbReference type="PROSITE" id="PS51720"/>
    </source>
</evidence>
<dbReference type="CDD" id="cd01852">
    <property type="entry name" value="AIG1"/>
    <property type="match status" value="1"/>
</dbReference>
<proteinExistence type="inferred from homology"/>
<dbReference type="InterPro" id="IPR006703">
    <property type="entry name" value="G_AIG1"/>
</dbReference>
<evidence type="ECO:0000256" key="4">
    <source>
        <dbReference type="SAM" id="Coils"/>
    </source>
</evidence>
<dbReference type="PROSITE" id="PS51720">
    <property type="entry name" value="G_AIG1"/>
    <property type="match status" value="3"/>
</dbReference>
<comment type="similarity">
    <text evidence="1">Belongs to the TRAFAC class TrmE-Era-EngA-EngB-Septin-like GTPase superfamily. AIG1/Toc34/Toc159-like paraseptin GTPase family. IAN subfamily.</text>
</comment>
<protein>
    <recommendedName>
        <fullName evidence="6">AIG1-type G domain-containing protein</fullName>
    </recommendedName>
</protein>
<keyword evidence="2" id="KW-0547">Nucleotide-binding</keyword>
<evidence type="ECO:0000313" key="7">
    <source>
        <dbReference type="EMBL" id="KAL1279265.1"/>
    </source>
</evidence>
<feature type="coiled-coil region" evidence="4">
    <location>
        <begin position="660"/>
        <end position="716"/>
    </location>
</feature>
<dbReference type="InterPro" id="IPR045058">
    <property type="entry name" value="GIMA/IAN/Toc"/>
</dbReference>
<evidence type="ECO:0000256" key="1">
    <source>
        <dbReference type="ARBA" id="ARBA00008535"/>
    </source>
</evidence>
<dbReference type="PANTHER" id="PTHR10903:SF188">
    <property type="entry name" value="GTPASE IMAP FAMILY MEMBER 2-LIKE-RELATED"/>
    <property type="match status" value="1"/>
</dbReference>
<reference evidence="7 8" key="1">
    <citation type="submission" date="2023-09" db="EMBL/GenBank/DDBJ databases">
        <authorList>
            <person name="Wang M."/>
        </authorList>
    </citation>
    <scope>NUCLEOTIDE SEQUENCE [LARGE SCALE GENOMIC DNA]</scope>
    <source>
        <strain evidence="7">GT-2023</strain>
        <tissue evidence="7">Liver</tissue>
    </source>
</reference>
<accession>A0ABR3NRW5</accession>
<keyword evidence="8" id="KW-1185">Reference proteome</keyword>
<dbReference type="Proteomes" id="UP001558613">
    <property type="component" value="Unassembled WGS sequence"/>
</dbReference>
<dbReference type="Gene3D" id="3.40.50.300">
    <property type="entry name" value="P-loop containing nucleotide triphosphate hydrolases"/>
    <property type="match status" value="3"/>
</dbReference>
<keyword evidence="4" id="KW-0175">Coiled coil</keyword>